<keyword evidence="3" id="KW-1185">Reference proteome</keyword>
<keyword evidence="1" id="KW-0472">Membrane</keyword>
<feature type="transmembrane region" description="Helical" evidence="1">
    <location>
        <begin position="6"/>
        <end position="35"/>
    </location>
</feature>
<dbReference type="GeneID" id="92715786"/>
<evidence type="ECO:0000256" key="1">
    <source>
        <dbReference type="SAM" id="Phobius"/>
    </source>
</evidence>
<sequence length="446" mass="50614">MSVVFDIVIAFVVLVIAVVVIKYALILGAAVLAVLWNGVVILLRNRWITAFFLWEALSLFPPTAPYVLGFEGNFAPSLRGILPWQIMMALWGGFCFAILQWSVKRRPRKLIIKNLKKIFREKGAIIGDGRTTRSFIDDYNESGLMFLDHFFMNAWGNENLESEYLAEGLQSGELKKVLYPDPIFGKNAEWYVSIRKLKELKIQAGDDARERIEARLASFGVLTPDFFDERNRKSKGNLFYEEDSLGSLMDMQRESFLKESCDEYMRAHVGSFIAETMEGYQYFFSAPALGACGKRWLVQDFLSRSFLGMEMSESLFLKMVQEIERIAPSINLSGAFLLATNPLEGAFLIRKGREGACACERCGEIFMHRELLDGHKYCSTCAAYIRNHTCSQCGNYFDFELNRHGSRILCDECLAMIEEAEENGTPVLRKVKAEDVPPAIREKLGG</sequence>
<feature type="transmembrane region" description="Helical" evidence="1">
    <location>
        <begin position="81"/>
        <end position="103"/>
    </location>
</feature>
<dbReference type="AlphaFoldDB" id="A0A8D4UTT8"/>
<keyword evidence="1" id="KW-0812">Transmembrane</keyword>
<feature type="transmembrane region" description="Helical" evidence="1">
    <location>
        <begin position="47"/>
        <end position="69"/>
    </location>
</feature>
<name>A0A8D4UTT8_9FIRM</name>
<organism evidence="2 3">
    <name type="scientific">Dialister hominis</name>
    <dbReference type="NCBI Taxonomy" id="2582419"/>
    <lineage>
        <taxon>Bacteria</taxon>
        <taxon>Bacillati</taxon>
        <taxon>Bacillota</taxon>
        <taxon>Negativicutes</taxon>
        <taxon>Veillonellales</taxon>
        <taxon>Veillonellaceae</taxon>
        <taxon>Dialister</taxon>
    </lineage>
</organism>
<dbReference type="KEGG" id="dho:Dia5BBH33_05680"/>
<reference evidence="3" key="1">
    <citation type="submission" date="2019-05" db="EMBL/GenBank/DDBJ databases">
        <title>Complete genome sequencing of Dialister sp. strain 5BBH33.</title>
        <authorList>
            <person name="Sakamoto M."/>
            <person name="Murakami T."/>
            <person name="Mori H."/>
        </authorList>
    </citation>
    <scope>NUCLEOTIDE SEQUENCE [LARGE SCALE GENOMIC DNA]</scope>
    <source>
        <strain evidence="3">5BBH33</strain>
    </source>
</reference>
<proteinExistence type="predicted"/>
<accession>A0A8D4UTT8</accession>
<dbReference type="Proteomes" id="UP000320585">
    <property type="component" value="Chromosome"/>
</dbReference>
<evidence type="ECO:0000313" key="2">
    <source>
        <dbReference type="EMBL" id="BBK24633.1"/>
    </source>
</evidence>
<protein>
    <submittedName>
        <fullName evidence="2">Uncharacterized protein</fullName>
    </submittedName>
</protein>
<dbReference type="RefSeq" id="WP_108849901.1">
    <property type="nucleotide sequence ID" value="NZ_AP019697.1"/>
</dbReference>
<gene>
    <name evidence="2" type="ORF">Dia5BBH33_05680</name>
</gene>
<keyword evidence="1" id="KW-1133">Transmembrane helix</keyword>
<evidence type="ECO:0000313" key="3">
    <source>
        <dbReference type="Proteomes" id="UP000320585"/>
    </source>
</evidence>
<dbReference type="EMBL" id="AP019697">
    <property type="protein sequence ID" value="BBK24633.1"/>
    <property type="molecule type" value="Genomic_DNA"/>
</dbReference>